<evidence type="ECO:0000256" key="2">
    <source>
        <dbReference type="ARBA" id="ARBA00022475"/>
    </source>
</evidence>
<keyword evidence="2" id="KW-1003">Cell membrane</keyword>
<keyword evidence="3 12" id="KW-0378">Hydrolase</keyword>
<protein>
    <recommendedName>
        <fullName evidence="11">Endo-1,3-beta-glucanase btgC</fullName>
    </recommendedName>
    <alternativeName>
        <fullName evidence="10">Laminarinase btgC</fullName>
    </alternativeName>
</protein>
<comment type="caution">
    <text evidence="12">The sequence shown here is derived from an EMBL/GenBank/DDBJ whole genome shotgun (WGS) entry which is preliminary data.</text>
</comment>
<name>A0ABV6FRT4_9BACT</name>
<dbReference type="InterPro" id="IPR050732">
    <property type="entry name" value="Beta-glucan_modifiers"/>
</dbReference>
<evidence type="ECO:0000256" key="8">
    <source>
        <dbReference type="ARBA" id="ARBA00023326"/>
    </source>
</evidence>
<evidence type="ECO:0000256" key="6">
    <source>
        <dbReference type="ARBA" id="ARBA00023277"/>
    </source>
</evidence>
<keyword evidence="7" id="KW-0961">Cell wall biogenesis/degradation</keyword>
<keyword evidence="4" id="KW-0472">Membrane</keyword>
<keyword evidence="5" id="KW-0325">Glycoprotein</keyword>
<dbReference type="PANTHER" id="PTHR16631">
    <property type="entry name" value="GLUCAN 1,3-BETA-GLUCOSIDASE"/>
    <property type="match status" value="1"/>
</dbReference>
<keyword evidence="6" id="KW-0119">Carbohydrate metabolism</keyword>
<dbReference type="Gene3D" id="3.20.20.80">
    <property type="entry name" value="Glycosidases"/>
    <property type="match status" value="1"/>
</dbReference>
<sequence>MNSTLIKSICIGMALTAAFSCSSKKREDSDNTIKQKEVTAKDILGNPAYQAISYEGYRAKSREIQPTVAQLKEDVKILHAMGIRLLRTYNVQFAHASNLLKAISEIKAEDPSFEMYLMLGAWIDCKNAWTGLEPDHDVESEQNEEEINRAVALANQYPDIVKVLAVGNEAMVKWATSYYVQPSVILKWVNYLQSLKAEGKLPKDLWITSSDDFSSWGGGGHEYHTEDLNELIRSVDFISMHTYPYHNSHYNPEFWRVPVEESKWSEIEKVDAAMMRALEFAKSQYDSVTNYMKSLGVNKPVHIGETGWATISDGLYGPDGSRATDEYKQALYYRLMREWTNKAGISCFFFEGFNEPWKDAGNPIGSENHFGLFTEIGEAKYAIWDLVDQGVFESLTRDGNPIRKSFGGDSEKLLQTVMAPPFK</sequence>
<evidence type="ECO:0000256" key="4">
    <source>
        <dbReference type="ARBA" id="ARBA00023136"/>
    </source>
</evidence>
<keyword evidence="8" id="KW-0624">Polysaccharide degradation</keyword>
<dbReference type="SUPFAM" id="SSF51445">
    <property type="entry name" value="(Trans)glycosidases"/>
    <property type="match status" value="1"/>
</dbReference>
<evidence type="ECO:0000256" key="9">
    <source>
        <dbReference type="ARBA" id="ARBA00037649"/>
    </source>
</evidence>
<evidence type="ECO:0000256" key="10">
    <source>
        <dbReference type="ARBA" id="ARBA00042373"/>
    </source>
</evidence>
<dbReference type="InterPro" id="IPR017853">
    <property type="entry name" value="GH"/>
</dbReference>
<evidence type="ECO:0000256" key="11">
    <source>
        <dbReference type="ARBA" id="ARBA00043078"/>
    </source>
</evidence>
<evidence type="ECO:0000256" key="5">
    <source>
        <dbReference type="ARBA" id="ARBA00023180"/>
    </source>
</evidence>
<dbReference type="PANTHER" id="PTHR16631:SF17">
    <property type="entry name" value="GLUCAN ENDO-1,3-BETA-GLUCOSIDASE BTGC"/>
    <property type="match status" value="1"/>
</dbReference>
<comment type="subcellular location">
    <subcellularLocation>
        <location evidence="1">Cell membrane</location>
    </subcellularLocation>
</comment>
<proteinExistence type="predicted"/>
<evidence type="ECO:0000313" key="12">
    <source>
        <dbReference type="EMBL" id="MFC0262581.1"/>
    </source>
</evidence>
<reference evidence="12 13" key="1">
    <citation type="submission" date="2024-09" db="EMBL/GenBank/DDBJ databases">
        <authorList>
            <person name="Sun Q."/>
            <person name="Mori K."/>
        </authorList>
    </citation>
    <scope>NUCLEOTIDE SEQUENCE [LARGE SCALE GENOMIC DNA]</scope>
    <source>
        <strain evidence="12 13">CCM 7650</strain>
    </source>
</reference>
<dbReference type="Proteomes" id="UP001589797">
    <property type="component" value="Unassembled WGS sequence"/>
</dbReference>
<keyword evidence="13" id="KW-1185">Reference proteome</keyword>
<evidence type="ECO:0000256" key="7">
    <source>
        <dbReference type="ARBA" id="ARBA00023316"/>
    </source>
</evidence>
<comment type="function">
    <text evidence="9">Glucanases play a role in cell expansion during growth, in cell-cell fusion during mating, and in spore release during sporulation. This enzyme may be involved in beta-glucan degradation. Active on laminarin and lichenan.</text>
</comment>
<evidence type="ECO:0000256" key="1">
    <source>
        <dbReference type="ARBA" id="ARBA00004236"/>
    </source>
</evidence>
<evidence type="ECO:0000313" key="13">
    <source>
        <dbReference type="Proteomes" id="UP001589797"/>
    </source>
</evidence>
<accession>A0ABV6FRT4</accession>
<dbReference type="GO" id="GO:0016787">
    <property type="term" value="F:hydrolase activity"/>
    <property type="evidence" value="ECO:0007669"/>
    <property type="project" value="UniProtKB-KW"/>
</dbReference>
<dbReference type="PROSITE" id="PS51257">
    <property type="entry name" value="PROKAR_LIPOPROTEIN"/>
    <property type="match status" value="1"/>
</dbReference>
<evidence type="ECO:0000256" key="3">
    <source>
        <dbReference type="ARBA" id="ARBA00022801"/>
    </source>
</evidence>
<gene>
    <name evidence="12" type="ORF">ACFFIP_07780</name>
</gene>
<dbReference type="RefSeq" id="WP_382387034.1">
    <property type="nucleotide sequence ID" value="NZ_JBHLWI010000019.1"/>
</dbReference>
<dbReference type="EMBL" id="JBHLWI010000019">
    <property type="protein sequence ID" value="MFC0262581.1"/>
    <property type="molecule type" value="Genomic_DNA"/>
</dbReference>
<organism evidence="12 13">
    <name type="scientific">Fontibacter flavus</name>
    <dbReference type="NCBI Taxonomy" id="654838"/>
    <lineage>
        <taxon>Bacteria</taxon>
        <taxon>Pseudomonadati</taxon>
        <taxon>Bacteroidota</taxon>
        <taxon>Cytophagia</taxon>
        <taxon>Cytophagales</taxon>
        <taxon>Cyclobacteriaceae</taxon>
        <taxon>Fontibacter</taxon>
    </lineage>
</organism>